<evidence type="ECO:0000256" key="4">
    <source>
        <dbReference type="ARBA" id="ARBA00023136"/>
    </source>
</evidence>
<dbReference type="Proteomes" id="UP000285301">
    <property type="component" value="Unassembled WGS sequence"/>
</dbReference>
<dbReference type="Pfam" id="PF07690">
    <property type="entry name" value="MFS_1"/>
    <property type="match status" value="1"/>
</dbReference>
<evidence type="ECO:0000313" key="7">
    <source>
        <dbReference type="EMBL" id="RWS00598.1"/>
    </source>
</evidence>
<dbReference type="SUPFAM" id="SSF103473">
    <property type="entry name" value="MFS general substrate transporter"/>
    <property type="match status" value="1"/>
</dbReference>
<protein>
    <submittedName>
        <fullName evidence="7">Membrane transporter-like protein</fullName>
    </submittedName>
</protein>
<keyword evidence="8" id="KW-1185">Reference proteome</keyword>
<dbReference type="GO" id="GO:0016020">
    <property type="term" value="C:membrane"/>
    <property type="evidence" value="ECO:0007669"/>
    <property type="project" value="UniProtKB-SubCell"/>
</dbReference>
<comment type="caution">
    <text evidence="7">The sequence shown here is derived from an EMBL/GenBank/DDBJ whole genome shotgun (WGS) entry which is preliminary data.</text>
</comment>
<dbReference type="InterPro" id="IPR050382">
    <property type="entry name" value="MFS_Na/Anion_cotransporter"/>
</dbReference>
<keyword evidence="3 5" id="KW-1133">Transmembrane helix</keyword>
<feature type="transmembrane region" description="Helical" evidence="5">
    <location>
        <begin position="37"/>
        <end position="56"/>
    </location>
</feature>
<comment type="subcellular location">
    <subcellularLocation>
        <location evidence="1">Membrane</location>
        <topology evidence="1">Multi-pass membrane protein</topology>
    </subcellularLocation>
</comment>
<dbReference type="PANTHER" id="PTHR11662:SF399">
    <property type="entry name" value="FI19708P1-RELATED"/>
    <property type="match status" value="1"/>
</dbReference>
<evidence type="ECO:0000256" key="5">
    <source>
        <dbReference type="SAM" id="Phobius"/>
    </source>
</evidence>
<dbReference type="GO" id="GO:0006820">
    <property type="term" value="P:monoatomic anion transport"/>
    <property type="evidence" value="ECO:0007669"/>
    <property type="project" value="TreeGrafter"/>
</dbReference>
<evidence type="ECO:0000256" key="1">
    <source>
        <dbReference type="ARBA" id="ARBA00004141"/>
    </source>
</evidence>
<dbReference type="PANTHER" id="PTHR11662">
    <property type="entry name" value="SOLUTE CARRIER FAMILY 17"/>
    <property type="match status" value="1"/>
</dbReference>
<dbReference type="EMBL" id="NCKU01010968">
    <property type="protein sequence ID" value="RWS00598.1"/>
    <property type="molecule type" value="Genomic_DNA"/>
</dbReference>
<dbReference type="InterPro" id="IPR020846">
    <property type="entry name" value="MFS_dom"/>
</dbReference>
<feature type="transmembrane region" description="Helical" evidence="5">
    <location>
        <begin position="129"/>
        <end position="151"/>
    </location>
</feature>
<dbReference type="AlphaFoldDB" id="A0A3S3RGP2"/>
<sequence length="172" mass="18867">MVKKPHAIYNITKKGTTTIHKTPSYGHHGGEFEWNEATQGVVLGAFYYGYMIFQIFGGRFTELFGAKWILGAAMFVSCFVNLIGPIAARKSVTLFITSRAILGVAQSVIFPSSYGLFCKWIPETERGTFLAMLNVGGSIGIILSSSISGFLCSTDFLDGWPAVFYVTGFYLL</sequence>
<organism evidence="7 8">
    <name type="scientific">Dinothrombium tinctorium</name>
    <dbReference type="NCBI Taxonomy" id="1965070"/>
    <lineage>
        <taxon>Eukaryota</taxon>
        <taxon>Metazoa</taxon>
        <taxon>Ecdysozoa</taxon>
        <taxon>Arthropoda</taxon>
        <taxon>Chelicerata</taxon>
        <taxon>Arachnida</taxon>
        <taxon>Acari</taxon>
        <taxon>Acariformes</taxon>
        <taxon>Trombidiformes</taxon>
        <taxon>Prostigmata</taxon>
        <taxon>Anystina</taxon>
        <taxon>Parasitengona</taxon>
        <taxon>Trombidioidea</taxon>
        <taxon>Trombidiidae</taxon>
        <taxon>Dinothrombium</taxon>
    </lineage>
</organism>
<evidence type="ECO:0000259" key="6">
    <source>
        <dbReference type="PROSITE" id="PS50850"/>
    </source>
</evidence>
<gene>
    <name evidence="7" type="ORF">B4U79_03591</name>
</gene>
<proteinExistence type="predicted"/>
<dbReference type="PROSITE" id="PS50850">
    <property type="entry name" value="MFS"/>
    <property type="match status" value="1"/>
</dbReference>
<dbReference type="InterPro" id="IPR036259">
    <property type="entry name" value="MFS_trans_sf"/>
</dbReference>
<keyword evidence="2 5" id="KW-0812">Transmembrane</keyword>
<name>A0A3S3RGP2_9ACAR</name>
<dbReference type="InterPro" id="IPR011701">
    <property type="entry name" value="MFS"/>
</dbReference>
<dbReference type="OrthoDB" id="6508905at2759"/>
<feature type="domain" description="Major facilitator superfamily (MFS) profile" evidence="6">
    <location>
        <begin position="1"/>
        <end position="172"/>
    </location>
</feature>
<evidence type="ECO:0000256" key="3">
    <source>
        <dbReference type="ARBA" id="ARBA00022989"/>
    </source>
</evidence>
<dbReference type="STRING" id="1965070.A0A3S3RGP2"/>
<reference evidence="7 8" key="1">
    <citation type="journal article" date="2018" name="Gigascience">
        <title>Genomes of trombidid mites reveal novel predicted allergens and laterally-transferred genes associated with secondary metabolism.</title>
        <authorList>
            <person name="Dong X."/>
            <person name="Chaisiri K."/>
            <person name="Xia D."/>
            <person name="Armstrong S.D."/>
            <person name="Fang Y."/>
            <person name="Donnelly M.J."/>
            <person name="Kadowaki T."/>
            <person name="McGarry J.W."/>
            <person name="Darby A.C."/>
            <person name="Makepeace B.L."/>
        </authorList>
    </citation>
    <scope>NUCLEOTIDE SEQUENCE [LARGE SCALE GENOMIC DNA]</scope>
    <source>
        <strain evidence="7">UoL-WK</strain>
    </source>
</reference>
<evidence type="ECO:0000256" key="2">
    <source>
        <dbReference type="ARBA" id="ARBA00022692"/>
    </source>
</evidence>
<dbReference type="GO" id="GO:0022857">
    <property type="term" value="F:transmembrane transporter activity"/>
    <property type="evidence" value="ECO:0007669"/>
    <property type="project" value="InterPro"/>
</dbReference>
<feature type="transmembrane region" description="Helical" evidence="5">
    <location>
        <begin position="68"/>
        <end position="88"/>
    </location>
</feature>
<dbReference type="Gene3D" id="1.20.1250.20">
    <property type="entry name" value="MFS general substrate transporter like domains"/>
    <property type="match status" value="1"/>
</dbReference>
<evidence type="ECO:0000313" key="8">
    <source>
        <dbReference type="Proteomes" id="UP000285301"/>
    </source>
</evidence>
<keyword evidence="4 5" id="KW-0472">Membrane</keyword>
<feature type="transmembrane region" description="Helical" evidence="5">
    <location>
        <begin position="94"/>
        <end position="117"/>
    </location>
</feature>
<accession>A0A3S3RGP2</accession>